<gene>
    <name evidence="5" type="ORF">KHQ06_31435</name>
</gene>
<dbReference type="InterPro" id="IPR054578">
    <property type="entry name" value="SpoU_sub_bind-like_N"/>
</dbReference>
<keyword evidence="2" id="KW-0808">Transferase</keyword>
<protein>
    <submittedName>
        <fullName evidence="5">rRNA methyltransferase</fullName>
    </submittedName>
</protein>
<sequence length="273" mass="28795">MTRRANTRTAAVGVWQAYLTTRAARTRDSRFLVQGARPISRALECRWPLETLVYRLGDPEPSPWARQLLDSSGVPSVGLVPEVMAELAEPSEPVPELVAVAVTRRPELEDFAPGTAADPATVVVIDRPSSAIRLGALIRSAAAFGAGGVIVTGSGVDHFDPQSVRASDGALFAVPVLRTSGPAQVAAFRDRQRARGIATRIVGSDDRGGLALDDAKLDGGTVLVLGDESESLAPAWRQVCDELVCIPTDGTLGAPSAAAVALYEISRQRRALP</sequence>
<dbReference type="GO" id="GO:0008168">
    <property type="term" value="F:methyltransferase activity"/>
    <property type="evidence" value="ECO:0007669"/>
    <property type="project" value="UniProtKB-KW"/>
</dbReference>
<name>A0ABX8CNS1_9NOCA</name>
<keyword evidence="1 5" id="KW-0489">Methyltransferase</keyword>
<dbReference type="Pfam" id="PF22655">
    <property type="entry name" value="SpoU_sub_bind_like"/>
    <property type="match status" value="1"/>
</dbReference>
<dbReference type="Gene3D" id="3.40.1280.10">
    <property type="match status" value="1"/>
</dbReference>
<evidence type="ECO:0000256" key="2">
    <source>
        <dbReference type="ARBA" id="ARBA00022679"/>
    </source>
</evidence>
<dbReference type="Pfam" id="PF00588">
    <property type="entry name" value="SpoU_methylase"/>
    <property type="match status" value="1"/>
</dbReference>
<evidence type="ECO:0000259" key="4">
    <source>
        <dbReference type="Pfam" id="PF22655"/>
    </source>
</evidence>
<reference evidence="5 6" key="1">
    <citation type="submission" date="2021-04" db="EMBL/GenBank/DDBJ databases">
        <title>Nocardia tengchongensis.</title>
        <authorList>
            <person name="Zhuang k."/>
            <person name="Ran Y."/>
            <person name="Li W."/>
        </authorList>
    </citation>
    <scope>NUCLEOTIDE SEQUENCE [LARGE SCALE GENOMIC DNA]</scope>
    <source>
        <strain evidence="5 6">CFH S0057</strain>
    </source>
</reference>
<dbReference type="PANTHER" id="PTHR43191:SF2">
    <property type="entry name" value="RRNA METHYLTRANSFERASE 3, MITOCHONDRIAL"/>
    <property type="match status" value="1"/>
</dbReference>
<dbReference type="InterPro" id="IPR001537">
    <property type="entry name" value="SpoU_MeTrfase"/>
</dbReference>
<dbReference type="PANTHER" id="PTHR43191">
    <property type="entry name" value="RRNA METHYLTRANSFERASE 3"/>
    <property type="match status" value="1"/>
</dbReference>
<dbReference type="InterPro" id="IPR029064">
    <property type="entry name" value="Ribosomal_eL30-like_sf"/>
</dbReference>
<dbReference type="EMBL" id="CP074371">
    <property type="protein sequence ID" value="QVI20603.1"/>
    <property type="molecule type" value="Genomic_DNA"/>
</dbReference>
<dbReference type="Proteomes" id="UP000683310">
    <property type="component" value="Chromosome"/>
</dbReference>
<evidence type="ECO:0000313" key="6">
    <source>
        <dbReference type="Proteomes" id="UP000683310"/>
    </source>
</evidence>
<dbReference type="SUPFAM" id="SSF55315">
    <property type="entry name" value="L30e-like"/>
    <property type="match status" value="1"/>
</dbReference>
<dbReference type="InterPro" id="IPR029026">
    <property type="entry name" value="tRNA_m1G_MTases_N"/>
</dbReference>
<evidence type="ECO:0000313" key="5">
    <source>
        <dbReference type="EMBL" id="QVI20603.1"/>
    </source>
</evidence>
<feature type="domain" description="SpoU L30e-like N-terminal" evidence="4">
    <location>
        <begin position="12"/>
        <end position="99"/>
    </location>
</feature>
<evidence type="ECO:0000256" key="1">
    <source>
        <dbReference type="ARBA" id="ARBA00022603"/>
    </source>
</evidence>
<organism evidence="5 6">
    <name type="scientific">Nocardia tengchongensis</name>
    <dbReference type="NCBI Taxonomy" id="2055889"/>
    <lineage>
        <taxon>Bacteria</taxon>
        <taxon>Bacillati</taxon>
        <taxon>Actinomycetota</taxon>
        <taxon>Actinomycetes</taxon>
        <taxon>Mycobacteriales</taxon>
        <taxon>Nocardiaceae</taxon>
        <taxon>Nocardia</taxon>
    </lineage>
</organism>
<feature type="domain" description="tRNA/rRNA methyltransferase SpoU type" evidence="3">
    <location>
        <begin position="121"/>
        <end position="251"/>
    </location>
</feature>
<dbReference type="Gene3D" id="3.30.1330.30">
    <property type="match status" value="1"/>
</dbReference>
<dbReference type="InterPro" id="IPR029028">
    <property type="entry name" value="Alpha/beta_knot_MTases"/>
</dbReference>
<dbReference type="GO" id="GO:0032259">
    <property type="term" value="P:methylation"/>
    <property type="evidence" value="ECO:0007669"/>
    <property type="project" value="UniProtKB-KW"/>
</dbReference>
<evidence type="ECO:0000259" key="3">
    <source>
        <dbReference type="Pfam" id="PF00588"/>
    </source>
</evidence>
<proteinExistence type="predicted"/>
<keyword evidence="6" id="KW-1185">Reference proteome</keyword>
<dbReference type="RefSeq" id="WP_213556711.1">
    <property type="nucleotide sequence ID" value="NZ_JBHZDI010000020.1"/>
</dbReference>
<dbReference type="SUPFAM" id="SSF75217">
    <property type="entry name" value="alpha/beta knot"/>
    <property type="match status" value="1"/>
</dbReference>
<dbReference type="InterPro" id="IPR051259">
    <property type="entry name" value="rRNA_Methyltransferase"/>
</dbReference>
<accession>A0ABX8CNS1</accession>